<keyword evidence="3" id="KW-1185">Reference proteome</keyword>
<evidence type="ECO:0000256" key="1">
    <source>
        <dbReference type="SAM" id="MobiDB-lite"/>
    </source>
</evidence>
<gene>
    <name evidence="2" type="ORF">M378DRAFT_162886</name>
</gene>
<reference evidence="2 3" key="1">
    <citation type="submission" date="2014-04" db="EMBL/GenBank/DDBJ databases">
        <title>Evolutionary Origins and Diversification of the Mycorrhizal Mutualists.</title>
        <authorList>
            <consortium name="DOE Joint Genome Institute"/>
            <consortium name="Mycorrhizal Genomics Consortium"/>
            <person name="Kohler A."/>
            <person name="Kuo A."/>
            <person name="Nagy L.G."/>
            <person name="Floudas D."/>
            <person name="Copeland A."/>
            <person name="Barry K.W."/>
            <person name="Cichocki N."/>
            <person name="Veneault-Fourrey C."/>
            <person name="LaButti K."/>
            <person name="Lindquist E.A."/>
            <person name="Lipzen A."/>
            <person name="Lundell T."/>
            <person name="Morin E."/>
            <person name="Murat C."/>
            <person name="Riley R."/>
            <person name="Ohm R."/>
            <person name="Sun H."/>
            <person name="Tunlid A."/>
            <person name="Henrissat B."/>
            <person name="Grigoriev I.V."/>
            <person name="Hibbett D.S."/>
            <person name="Martin F."/>
        </authorList>
    </citation>
    <scope>NUCLEOTIDE SEQUENCE [LARGE SCALE GENOMIC DNA]</scope>
    <source>
        <strain evidence="2 3">Koide BX008</strain>
    </source>
</reference>
<dbReference type="EMBL" id="KN818247">
    <property type="protein sequence ID" value="KIL64744.1"/>
    <property type="molecule type" value="Genomic_DNA"/>
</dbReference>
<dbReference type="InParanoid" id="A0A0C2TD56"/>
<evidence type="ECO:0000313" key="2">
    <source>
        <dbReference type="EMBL" id="KIL64744.1"/>
    </source>
</evidence>
<evidence type="ECO:0000313" key="3">
    <source>
        <dbReference type="Proteomes" id="UP000054549"/>
    </source>
</evidence>
<protein>
    <submittedName>
        <fullName evidence="2">Uncharacterized protein</fullName>
    </submittedName>
</protein>
<feature type="compositionally biased region" description="Polar residues" evidence="1">
    <location>
        <begin position="26"/>
        <end position="39"/>
    </location>
</feature>
<sequence length="178" mass="19815">MIIDLDSPITSLPRTKPNPFKDNDPTSHTTNPRTGTSRSPIPVTASGIPITSLRNRYHFPSAANLPHDDDIDRNYFEWNPTSGSFRPKKHWAYLGEIIAMEKQTRLHLTTRDMADNEVSAWLCLDHFGNGHPGNASRFTKPDHSVAKMGKAVEGGIKMAVGQTIVVVYTELRDFTDGT</sequence>
<feature type="non-terminal residue" evidence="2">
    <location>
        <position position="178"/>
    </location>
</feature>
<organism evidence="2 3">
    <name type="scientific">Amanita muscaria (strain Koide BX008)</name>
    <dbReference type="NCBI Taxonomy" id="946122"/>
    <lineage>
        <taxon>Eukaryota</taxon>
        <taxon>Fungi</taxon>
        <taxon>Dikarya</taxon>
        <taxon>Basidiomycota</taxon>
        <taxon>Agaricomycotina</taxon>
        <taxon>Agaricomycetes</taxon>
        <taxon>Agaricomycetidae</taxon>
        <taxon>Agaricales</taxon>
        <taxon>Pluteineae</taxon>
        <taxon>Amanitaceae</taxon>
        <taxon>Amanita</taxon>
    </lineage>
</organism>
<name>A0A0C2TD56_AMAMK</name>
<dbReference type="Proteomes" id="UP000054549">
    <property type="component" value="Unassembled WGS sequence"/>
</dbReference>
<dbReference type="HOGENOM" id="CLU_1521329_0_0_1"/>
<dbReference type="OrthoDB" id="265717at2759"/>
<feature type="region of interest" description="Disordered" evidence="1">
    <location>
        <begin position="1"/>
        <end position="45"/>
    </location>
</feature>
<accession>A0A0C2TD56</accession>
<proteinExistence type="predicted"/>
<dbReference type="AlphaFoldDB" id="A0A0C2TD56"/>